<keyword evidence="3" id="KW-1185">Reference proteome</keyword>
<evidence type="ECO:0000313" key="3">
    <source>
        <dbReference type="Proteomes" id="UP000053958"/>
    </source>
</evidence>
<reference evidence="2 3" key="1">
    <citation type="submission" date="2015-04" db="EMBL/GenBank/DDBJ databases">
        <authorList>
            <person name="Heijne W.H."/>
            <person name="Fedorova N.D."/>
            <person name="Nierman W.C."/>
            <person name="Vollebregt A.W."/>
            <person name="Zhao Z."/>
            <person name="Wu L."/>
            <person name="Kumar M."/>
            <person name="Stam H."/>
            <person name="van den Berg M.A."/>
            <person name="Pel H.J."/>
        </authorList>
    </citation>
    <scope>NUCLEOTIDE SEQUENCE [LARGE SCALE GENOMIC DNA]</scope>
    <source>
        <strain evidence="2 3">CBS 393.64</strain>
    </source>
</reference>
<protein>
    <submittedName>
        <fullName evidence="2">Uncharacterized protein</fullName>
    </submittedName>
</protein>
<dbReference type="AlphaFoldDB" id="A0A0F4YGX9"/>
<gene>
    <name evidence="2" type="ORF">T310_8672</name>
</gene>
<evidence type="ECO:0000256" key="1">
    <source>
        <dbReference type="SAM" id="Phobius"/>
    </source>
</evidence>
<feature type="transmembrane region" description="Helical" evidence="1">
    <location>
        <begin position="42"/>
        <end position="64"/>
    </location>
</feature>
<dbReference type="EMBL" id="LASV01000652">
    <property type="protein sequence ID" value="KKA17444.1"/>
    <property type="molecule type" value="Genomic_DNA"/>
</dbReference>
<keyword evidence="1" id="KW-1133">Transmembrane helix</keyword>
<evidence type="ECO:0000313" key="2">
    <source>
        <dbReference type="EMBL" id="KKA17444.1"/>
    </source>
</evidence>
<proteinExistence type="predicted"/>
<sequence length="134" mass="14110">SVLGIPFTTSQIAALHVCEPLADRYTGVCQPPPKGEISAVCAFVRCIVVFVMTGLIVLVGRFAFPFPSIRTDPSALVFRSAGLSIGLFFSYPDNPERISFNGSLPSIGDDASLKRKGSNGINTAGGCLLVCSDL</sequence>
<name>A0A0F4YGX9_RASE3</name>
<dbReference type="Proteomes" id="UP000053958">
    <property type="component" value="Unassembled WGS sequence"/>
</dbReference>
<keyword evidence="1" id="KW-0812">Transmembrane</keyword>
<comment type="caution">
    <text evidence="2">The sequence shown here is derived from an EMBL/GenBank/DDBJ whole genome shotgun (WGS) entry which is preliminary data.</text>
</comment>
<keyword evidence="1" id="KW-0472">Membrane</keyword>
<dbReference type="RefSeq" id="XP_013324056.1">
    <property type="nucleotide sequence ID" value="XM_013468602.1"/>
</dbReference>
<feature type="non-terminal residue" evidence="2">
    <location>
        <position position="1"/>
    </location>
</feature>
<accession>A0A0F4YGX9</accession>
<organism evidence="2 3">
    <name type="scientific">Rasamsonia emersonii (strain ATCC 16479 / CBS 393.64 / IMI 116815)</name>
    <dbReference type="NCBI Taxonomy" id="1408163"/>
    <lineage>
        <taxon>Eukaryota</taxon>
        <taxon>Fungi</taxon>
        <taxon>Dikarya</taxon>
        <taxon>Ascomycota</taxon>
        <taxon>Pezizomycotina</taxon>
        <taxon>Eurotiomycetes</taxon>
        <taxon>Eurotiomycetidae</taxon>
        <taxon>Eurotiales</taxon>
        <taxon>Trichocomaceae</taxon>
        <taxon>Rasamsonia</taxon>
    </lineage>
</organism>
<dbReference type="GeneID" id="25320882"/>